<dbReference type="GeneID" id="4840836"/>
<keyword evidence="4" id="KW-1185">Reference proteome</keyword>
<dbReference type="Pfam" id="PF08240">
    <property type="entry name" value="ADH_N"/>
    <property type="match status" value="1"/>
</dbReference>
<dbReference type="RefSeq" id="XP_001386422.2">
    <property type="nucleotide sequence ID" value="XM_001386385.1"/>
</dbReference>
<protein>
    <submittedName>
        <fullName evidence="3">Quinone oxidoreductase (NADPH:quinone reductase)</fullName>
    </submittedName>
</protein>
<dbReference type="SUPFAM" id="SSF50129">
    <property type="entry name" value="GroES-like"/>
    <property type="match status" value="1"/>
</dbReference>
<feature type="region of interest" description="Disordered" evidence="1">
    <location>
        <begin position="1"/>
        <end position="25"/>
    </location>
</feature>
<reference evidence="3 4" key="1">
    <citation type="journal article" date="2007" name="Nat. Biotechnol.">
        <title>Genome sequence of the lignocellulose-bioconverting and xylose-fermenting yeast Pichia stipitis.</title>
        <authorList>
            <person name="Jeffries T.W."/>
            <person name="Grigoriev I.V."/>
            <person name="Grimwood J."/>
            <person name="Laplaza J.M."/>
            <person name="Aerts A."/>
            <person name="Salamov A."/>
            <person name="Schmutz J."/>
            <person name="Lindquist E."/>
            <person name="Dehal P."/>
            <person name="Shapiro H."/>
            <person name="Jin Y.S."/>
            <person name="Passoth V."/>
            <person name="Richardson P.M."/>
        </authorList>
    </citation>
    <scope>NUCLEOTIDE SEQUENCE [LARGE SCALE GENOMIC DNA]</scope>
    <source>
        <strain evidence="4">ATCC 58785 / CBS 6054 / NBRC 10063 / NRRL Y-11545</strain>
    </source>
</reference>
<dbReference type="KEGG" id="pic:PICST_33656"/>
<dbReference type="CDD" id="cd08249">
    <property type="entry name" value="enoyl_reductase_like"/>
    <property type="match status" value="1"/>
</dbReference>
<dbReference type="InterPro" id="IPR047122">
    <property type="entry name" value="Trans-enoyl_RdTase-like"/>
</dbReference>
<dbReference type="Proteomes" id="UP000002258">
    <property type="component" value="Chromosome 8"/>
</dbReference>
<dbReference type="GO" id="GO:0016651">
    <property type="term" value="F:oxidoreductase activity, acting on NAD(P)H"/>
    <property type="evidence" value="ECO:0007669"/>
    <property type="project" value="InterPro"/>
</dbReference>
<dbReference type="Gene3D" id="3.90.180.10">
    <property type="entry name" value="Medium-chain alcohol dehydrogenases, catalytic domain"/>
    <property type="match status" value="1"/>
</dbReference>
<dbReference type="Pfam" id="PF00107">
    <property type="entry name" value="ADH_zinc_N"/>
    <property type="match status" value="1"/>
</dbReference>
<dbReference type="InterPro" id="IPR013154">
    <property type="entry name" value="ADH-like_N"/>
</dbReference>
<dbReference type="eggNOG" id="KOG1198">
    <property type="taxonomic scope" value="Eukaryota"/>
</dbReference>
<dbReference type="HOGENOM" id="CLU_026673_16_5_1"/>
<evidence type="ECO:0000313" key="4">
    <source>
        <dbReference type="Proteomes" id="UP000002258"/>
    </source>
</evidence>
<dbReference type="Gene3D" id="3.40.50.720">
    <property type="entry name" value="NAD(P)-binding Rossmann-like Domain"/>
    <property type="match status" value="1"/>
</dbReference>
<dbReference type="SUPFAM" id="SSF51735">
    <property type="entry name" value="NAD(P)-binding Rossmann-fold domains"/>
    <property type="match status" value="1"/>
</dbReference>
<accession>A3LZS8</accession>
<sequence length="392" mass="43949">MSATIAKTKHIRKTKSDSKKQEHLKAQLNAQVRLEAYKKEQSAEVPRSISFDKRSQSALSITDLKEPLKLQTDFPIPELKDHDVLVNNKAIGLNPIDWKGKKYGFGIYHFPWINGRESSGTVVQTGRSVDEADFKVGDKVIVSSTSYRDNRTSTFQQYTAIDSRLVWKLPDSFSFEDGATIGVGLVTAGVIFYNSFGFELTQDIVPQEGTLLLWGGATVVGIYVTQLAKLHGLNVISIASLDHEAYLRENGADVVIDRYLPREEILRQAEQYSPFGIQYGVDCVSKETAASVLDILDHLSGNLEYQPIFSGIVGTPKQTPESVDVREVVIKRFHEDIAFGKDFVDTTTHFFHDERIKPVRHRRYEGGLHIIDDALRDLESLGAKGEKYVVTI</sequence>
<dbReference type="AlphaFoldDB" id="A3LZS8"/>
<dbReference type="InParanoid" id="A3LZS8"/>
<feature type="compositionally biased region" description="Basic and acidic residues" evidence="1">
    <location>
        <begin position="14"/>
        <end position="25"/>
    </location>
</feature>
<dbReference type="SMART" id="SM00829">
    <property type="entry name" value="PKS_ER"/>
    <property type="match status" value="1"/>
</dbReference>
<evidence type="ECO:0000256" key="1">
    <source>
        <dbReference type="SAM" id="MobiDB-lite"/>
    </source>
</evidence>
<gene>
    <name evidence="3" type="primary">QOR2</name>
    <name evidence="3" type="ORF">PICST_33656</name>
</gene>
<dbReference type="PANTHER" id="PTHR45348:SF2">
    <property type="entry name" value="ZINC-TYPE ALCOHOL DEHYDROGENASE-LIKE PROTEIN C2E1P3.01"/>
    <property type="match status" value="1"/>
</dbReference>
<dbReference type="InterPro" id="IPR013149">
    <property type="entry name" value="ADH-like_C"/>
</dbReference>
<dbReference type="EMBL" id="CP000502">
    <property type="protein sequence ID" value="ABN68393.2"/>
    <property type="molecule type" value="Genomic_DNA"/>
</dbReference>
<organism evidence="3 4">
    <name type="scientific">Scheffersomyces stipitis (strain ATCC 58785 / CBS 6054 / NBRC 10063 / NRRL Y-11545)</name>
    <name type="common">Yeast</name>
    <name type="synonym">Pichia stipitis</name>
    <dbReference type="NCBI Taxonomy" id="322104"/>
    <lineage>
        <taxon>Eukaryota</taxon>
        <taxon>Fungi</taxon>
        <taxon>Dikarya</taxon>
        <taxon>Ascomycota</taxon>
        <taxon>Saccharomycotina</taxon>
        <taxon>Pichiomycetes</taxon>
        <taxon>Debaryomycetaceae</taxon>
        <taxon>Scheffersomyces</taxon>
    </lineage>
</organism>
<dbReference type="InterPro" id="IPR011032">
    <property type="entry name" value="GroES-like_sf"/>
</dbReference>
<dbReference type="InterPro" id="IPR036291">
    <property type="entry name" value="NAD(P)-bd_dom_sf"/>
</dbReference>
<dbReference type="InterPro" id="IPR020843">
    <property type="entry name" value="ER"/>
</dbReference>
<feature type="domain" description="Enoyl reductase (ER)" evidence="2">
    <location>
        <begin position="63"/>
        <end position="390"/>
    </location>
</feature>
<evidence type="ECO:0000259" key="2">
    <source>
        <dbReference type="SMART" id="SM00829"/>
    </source>
</evidence>
<evidence type="ECO:0000313" key="3">
    <source>
        <dbReference type="EMBL" id="ABN68393.2"/>
    </source>
</evidence>
<dbReference type="OrthoDB" id="48317at2759"/>
<dbReference type="OMA" id="IDWKGPA"/>
<proteinExistence type="predicted"/>
<name>A3LZS8_PICST</name>
<dbReference type="PANTHER" id="PTHR45348">
    <property type="entry name" value="HYPOTHETICAL OXIDOREDUCTASE (EUROFUNG)"/>
    <property type="match status" value="1"/>
</dbReference>